<dbReference type="SUPFAM" id="SSF50911">
    <property type="entry name" value="Mannose 6-phosphate receptor domain"/>
    <property type="match status" value="1"/>
</dbReference>
<feature type="domain" description="MRH" evidence="10">
    <location>
        <begin position="152"/>
        <end position="298"/>
    </location>
</feature>
<dbReference type="GO" id="GO:0030970">
    <property type="term" value="P:retrograde protein transport, ER to cytosol"/>
    <property type="evidence" value="ECO:0007669"/>
    <property type="project" value="TreeGrafter"/>
</dbReference>
<keyword evidence="4 9" id="KW-0732">Signal</keyword>
<comment type="caution">
    <text evidence="11">The sequence shown here is derived from an EMBL/GenBank/DDBJ whole genome shotgun (WGS) entry which is preliminary data.</text>
</comment>
<keyword evidence="5" id="KW-0430">Lectin</keyword>
<dbReference type="GO" id="GO:0005788">
    <property type="term" value="C:endoplasmic reticulum lumen"/>
    <property type="evidence" value="ECO:0007669"/>
    <property type="project" value="TreeGrafter"/>
</dbReference>
<feature type="compositionally biased region" description="Basic and acidic residues" evidence="8">
    <location>
        <begin position="459"/>
        <end position="487"/>
    </location>
</feature>
<evidence type="ECO:0000256" key="4">
    <source>
        <dbReference type="ARBA" id="ARBA00022729"/>
    </source>
</evidence>
<dbReference type="AlphaFoldDB" id="A0A8H3A703"/>
<dbReference type="InterPro" id="IPR009011">
    <property type="entry name" value="Man6P_isomerase_rcpt-bd_dom_sf"/>
</dbReference>
<evidence type="ECO:0000256" key="6">
    <source>
        <dbReference type="ARBA" id="ARBA00022824"/>
    </source>
</evidence>
<dbReference type="PANTHER" id="PTHR15414">
    <property type="entry name" value="OS-9-RELATED"/>
    <property type="match status" value="1"/>
</dbReference>
<reference evidence="11" key="1">
    <citation type="submission" date="2021-01" db="EMBL/GenBank/DDBJ databases">
        <authorList>
            <person name="Kaushik A."/>
        </authorList>
    </citation>
    <scope>NUCLEOTIDE SEQUENCE</scope>
    <source>
        <strain evidence="11">AG4-RS23</strain>
    </source>
</reference>
<protein>
    <recommendedName>
        <fullName evidence="3">Protein OS-9 homolog</fullName>
    </recommendedName>
</protein>
<dbReference type="InterPro" id="IPR044865">
    <property type="entry name" value="MRH_dom"/>
</dbReference>
<feature type="compositionally biased region" description="Basic and acidic residues" evidence="8">
    <location>
        <begin position="352"/>
        <end position="365"/>
    </location>
</feature>
<feature type="region of interest" description="Disordered" evidence="8">
    <location>
        <begin position="452"/>
        <end position="487"/>
    </location>
</feature>
<name>A0A8H3A703_9AGAM</name>
<evidence type="ECO:0000256" key="8">
    <source>
        <dbReference type="SAM" id="MobiDB-lite"/>
    </source>
</evidence>
<feature type="compositionally biased region" description="Polar residues" evidence="8">
    <location>
        <begin position="72"/>
        <end position="100"/>
    </location>
</feature>
<feature type="signal peptide" evidence="9">
    <location>
        <begin position="1"/>
        <end position="23"/>
    </location>
</feature>
<evidence type="ECO:0000256" key="2">
    <source>
        <dbReference type="ARBA" id="ARBA00009918"/>
    </source>
</evidence>
<dbReference type="GO" id="GO:0030968">
    <property type="term" value="P:endoplasmic reticulum unfolded protein response"/>
    <property type="evidence" value="ECO:0007669"/>
    <property type="project" value="InterPro"/>
</dbReference>
<proteinExistence type="inferred from homology"/>
<comment type="similarity">
    <text evidence="2">Belongs to the OS-9 family.</text>
</comment>
<evidence type="ECO:0000256" key="7">
    <source>
        <dbReference type="ARBA" id="ARBA00023157"/>
    </source>
</evidence>
<evidence type="ECO:0000256" key="1">
    <source>
        <dbReference type="ARBA" id="ARBA00004367"/>
    </source>
</evidence>
<dbReference type="Gene3D" id="2.70.130.10">
    <property type="entry name" value="Mannose-6-phosphate receptor binding domain"/>
    <property type="match status" value="1"/>
</dbReference>
<evidence type="ECO:0000259" key="10">
    <source>
        <dbReference type="PROSITE" id="PS51914"/>
    </source>
</evidence>
<keyword evidence="7" id="KW-1015">Disulfide bond</keyword>
<dbReference type="EMBL" id="CAJMWY010000020">
    <property type="protein sequence ID" value="CAE6410366.1"/>
    <property type="molecule type" value="Genomic_DNA"/>
</dbReference>
<keyword evidence="6" id="KW-0256">Endoplasmic reticulum</keyword>
<feature type="region of interest" description="Disordered" evidence="8">
    <location>
        <begin position="122"/>
        <end position="144"/>
    </location>
</feature>
<dbReference type="InterPro" id="IPR045149">
    <property type="entry name" value="OS-9-like"/>
</dbReference>
<feature type="region of interest" description="Disordered" evidence="8">
    <location>
        <begin position="329"/>
        <end position="375"/>
    </location>
</feature>
<dbReference type="PANTHER" id="PTHR15414:SF0">
    <property type="entry name" value="ENDOPLASMIC RETICULUM LECTIN 1"/>
    <property type="match status" value="1"/>
</dbReference>
<evidence type="ECO:0000313" key="11">
    <source>
        <dbReference type="EMBL" id="CAE6410366.1"/>
    </source>
</evidence>
<dbReference type="Proteomes" id="UP000663861">
    <property type="component" value="Unassembled WGS sequence"/>
</dbReference>
<dbReference type="PROSITE" id="PS51914">
    <property type="entry name" value="MRH"/>
    <property type="match status" value="1"/>
</dbReference>
<feature type="compositionally biased region" description="Pro residues" evidence="8">
    <location>
        <begin position="338"/>
        <end position="351"/>
    </location>
</feature>
<evidence type="ECO:0000256" key="9">
    <source>
        <dbReference type="SAM" id="SignalP"/>
    </source>
</evidence>
<sequence length="487" mass="54295">MTLSRPLVALAVAWSLCIPQTEAYSSLPDDLYAYPKYSIGFLNGLPLPNVTAQHWLAHGLKGGEKEFLEQPWDQNSHGTSRPQITGGETINSDGPVNSHPTSHRLEHMRLGLGKEYLCLVPPPDQGNPSFEDPAPPPSHPSKTWNLLQPLTGKCLYFREMTHGHPHPIREHYFINFNFSFLSVRSARYSAEGRIPQEDTEWEAYNLGVSPAAKHKGVNDVSRQAEAAAANLELQKAADQRYLVQRWGDGTQCDKTGRKRQIEIQFHCSMSSVDQIMFVKEVSVCNYLIVIHTPRICSEPGFKSQRDSVKAAPIRCRHIVPEDTVHFDRTQLESSVPHSVPPALPILPPAPPIHKDNQGSSGDKKAAGKKSSTLGEDEKQAEFVKVALGALFDAHTQDRALAGKKIRVDVDGDVHELDFTDIGLESVVRGDVPDMNALQDRLAKVLRSAGYDIRDDEWPEESRKGGKGKNDKSKEEAHRREEVKRQEL</sequence>
<accession>A0A8H3A703</accession>
<organism evidence="11 12">
    <name type="scientific">Rhizoctonia solani</name>
    <dbReference type="NCBI Taxonomy" id="456999"/>
    <lineage>
        <taxon>Eukaryota</taxon>
        <taxon>Fungi</taxon>
        <taxon>Dikarya</taxon>
        <taxon>Basidiomycota</taxon>
        <taxon>Agaricomycotina</taxon>
        <taxon>Agaricomycetes</taxon>
        <taxon>Cantharellales</taxon>
        <taxon>Ceratobasidiaceae</taxon>
        <taxon>Rhizoctonia</taxon>
    </lineage>
</organism>
<evidence type="ECO:0000256" key="5">
    <source>
        <dbReference type="ARBA" id="ARBA00022734"/>
    </source>
</evidence>
<evidence type="ECO:0000256" key="3">
    <source>
        <dbReference type="ARBA" id="ARBA00018727"/>
    </source>
</evidence>
<feature type="region of interest" description="Disordered" evidence="8">
    <location>
        <begin position="71"/>
        <end position="102"/>
    </location>
</feature>
<feature type="chain" id="PRO_5034585464" description="Protein OS-9 homolog" evidence="9">
    <location>
        <begin position="24"/>
        <end position="487"/>
    </location>
</feature>
<dbReference type="GO" id="GO:0030246">
    <property type="term" value="F:carbohydrate binding"/>
    <property type="evidence" value="ECO:0007669"/>
    <property type="project" value="UniProtKB-KW"/>
</dbReference>
<gene>
    <name evidence="11" type="ORF">RDB_LOCUS1333</name>
</gene>
<dbReference type="GO" id="GO:0005789">
    <property type="term" value="C:endoplasmic reticulum membrane"/>
    <property type="evidence" value="ECO:0007669"/>
    <property type="project" value="UniProtKB-SubCell"/>
</dbReference>
<evidence type="ECO:0000313" key="12">
    <source>
        <dbReference type="Proteomes" id="UP000663861"/>
    </source>
</evidence>
<comment type="subcellular location">
    <subcellularLocation>
        <location evidence="1">Endoplasmic reticulum membrane</location>
        <topology evidence="1">Peripheral membrane protein</topology>
        <orientation evidence="1">Lumenal side</orientation>
    </subcellularLocation>
</comment>